<dbReference type="Proteomes" id="UP000195105">
    <property type="component" value="Unassembled WGS sequence"/>
</dbReference>
<keyword evidence="2" id="KW-1185">Reference proteome</keyword>
<dbReference type="GeneID" id="91417794"/>
<organism evidence="1 2">
    <name type="scientific">Streptomyces swartbergensis</name>
    <dbReference type="NCBI Taxonomy" id="487165"/>
    <lineage>
        <taxon>Bacteria</taxon>
        <taxon>Bacillati</taxon>
        <taxon>Actinomycetota</taxon>
        <taxon>Actinomycetes</taxon>
        <taxon>Kitasatosporales</taxon>
        <taxon>Streptomycetaceae</taxon>
        <taxon>Streptomyces</taxon>
    </lineage>
</organism>
<evidence type="ECO:0000313" key="2">
    <source>
        <dbReference type="Proteomes" id="UP000195105"/>
    </source>
</evidence>
<proteinExistence type="predicted"/>
<evidence type="ECO:0000313" key="1">
    <source>
        <dbReference type="EMBL" id="OUC99256.1"/>
    </source>
</evidence>
<sequence>MTDFTIPLPPHVRQELDDLADATGRLPEDIALDAVLHRLARESSAVRGTAESLAGAHADLLRRLGE</sequence>
<accession>A0A243RVP4</accession>
<gene>
    <name evidence="1" type="ORF">CA983_28050</name>
</gene>
<dbReference type="AlphaFoldDB" id="A0A243RVP4"/>
<comment type="caution">
    <text evidence="1">The sequence shown here is derived from an EMBL/GenBank/DDBJ whole genome shotgun (WGS) entry which is preliminary data.</text>
</comment>
<dbReference type="EMBL" id="NGFN01000213">
    <property type="protein sequence ID" value="OUC99256.1"/>
    <property type="molecule type" value="Genomic_DNA"/>
</dbReference>
<name>A0A243RVP4_9ACTN</name>
<protein>
    <submittedName>
        <fullName evidence="1">Uncharacterized protein</fullName>
    </submittedName>
</protein>
<dbReference type="RefSeq" id="WP_086603641.1">
    <property type="nucleotide sequence ID" value="NZ_JBIWIJ010000014.1"/>
</dbReference>
<reference evidence="1 2" key="1">
    <citation type="submission" date="2017-05" db="EMBL/GenBank/DDBJ databases">
        <title>Biotechnological potential of actinobacteria isolated from South African environments.</title>
        <authorList>
            <person name="Le Roes-Hill M."/>
            <person name="Prins A."/>
            <person name="Durrell K.A."/>
        </authorList>
    </citation>
    <scope>NUCLEOTIDE SEQUENCE [LARGE SCALE GENOMIC DNA]</scope>
    <source>
        <strain evidence="1 2">HMC13</strain>
    </source>
</reference>